<feature type="region of interest" description="Disordered" evidence="1">
    <location>
        <begin position="71"/>
        <end position="123"/>
    </location>
</feature>
<reference evidence="2" key="1">
    <citation type="submission" date="2023-05" db="EMBL/GenBank/DDBJ databases">
        <title>Nepenthes gracilis genome sequencing.</title>
        <authorList>
            <person name="Fukushima K."/>
        </authorList>
    </citation>
    <scope>NUCLEOTIDE SEQUENCE</scope>
    <source>
        <strain evidence="2">SING2019-196</strain>
    </source>
</reference>
<comment type="caution">
    <text evidence="2">The sequence shown here is derived from an EMBL/GenBank/DDBJ whole genome shotgun (WGS) entry which is preliminary data.</text>
</comment>
<feature type="compositionally biased region" description="Basic residues" evidence="1">
    <location>
        <begin position="106"/>
        <end position="116"/>
    </location>
</feature>
<evidence type="ECO:0000313" key="2">
    <source>
        <dbReference type="EMBL" id="GMH09800.1"/>
    </source>
</evidence>
<protein>
    <submittedName>
        <fullName evidence="2">Uncharacterized protein</fullName>
    </submittedName>
</protein>
<gene>
    <name evidence="2" type="ORF">Nepgr_011641</name>
</gene>
<dbReference type="Proteomes" id="UP001279734">
    <property type="component" value="Unassembled WGS sequence"/>
</dbReference>
<dbReference type="EMBL" id="BSYO01000009">
    <property type="protein sequence ID" value="GMH09800.1"/>
    <property type="molecule type" value="Genomic_DNA"/>
</dbReference>
<accession>A0AAD3SEG0</accession>
<proteinExistence type="predicted"/>
<organism evidence="2 3">
    <name type="scientific">Nepenthes gracilis</name>
    <name type="common">Slender pitcher plant</name>
    <dbReference type="NCBI Taxonomy" id="150966"/>
    <lineage>
        <taxon>Eukaryota</taxon>
        <taxon>Viridiplantae</taxon>
        <taxon>Streptophyta</taxon>
        <taxon>Embryophyta</taxon>
        <taxon>Tracheophyta</taxon>
        <taxon>Spermatophyta</taxon>
        <taxon>Magnoliopsida</taxon>
        <taxon>eudicotyledons</taxon>
        <taxon>Gunneridae</taxon>
        <taxon>Pentapetalae</taxon>
        <taxon>Caryophyllales</taxon>
        <taxon>Nepenthaceae</taxon>
        <taxon>Nepenthes</taxon>
    </lineage>
</organism>
<evidence type="ECO:0000256" key="1">
    <source>
        <dbReference type="SAM" id="MobiDB-lite"/>
    </source>
</evidence>
<keyword evidence="3" id="KW-1185">Reference proteome</keyword>
<sequence length="123" mass="13748">MHVLNRQPRLGNSYKVVTDDYQDGDPSFCPSLGRLKRNLEEIRKQFNAYRACPNGEVAFPESRPTSALIYEEPIGNRGGVTKTPSPLPIDDISPSSEGGGPPYFLKKSKRRKKKHSSSTFTHV</sequence>
<evidence type="ECO:0000313" key="3">
    <source>
        <dbReference type="Proteomes" id="UP001279734"/>
    </source>
</evidence>
<dbReference type="AlphaFoldDB" id="A0AAD3SEG0"/>
<name>A0AAD3SEG0_NEPGR</name>